<feature type="compositionally biased region" description="Basic and acidic residues" evidence="3">
    <location>
        <begin position="175"/>
        <end position="184"/>
    </location>
</feature>
<evidence type="ECO:0000313" key="5">
    <source>
        <dbReference type="EMBL" id="KAF7311001.1"/>
    </source>
</evidence>
<keyword evidence="6" id="KW-1185">Reference proteome</keyword>
<evidence type="ECO:0000256" key="2">
    <source>
        <dbReference type="ARBA" id="ARBA00023242"/>
    </source>
</evidence>
<gene>
    <name evidence="5" type="ORF">HMN09_00643500</name>
</gene>
<evidence type="ECO:0000313" key="6">
    <source>
        <dbReference type="Proteomes" id="UP000613580"/>
    </source>
</evidence>
<feature type="compositionally biased region" description="Low complexity" evidence="3">
    <location>
        <begin position="145"/>
        <end position="154"/>
    </location>
</feature>
<dbReference type="PANTHER" id="PTHR13495">
    <property type="entry name" value="NEFA-INTERACTING NUCLEAR PROTEIN NIP30"/>
    <property type="match status" value="1"/>
</dbReference>
<feature type="compositionally biased region" description="Basic residues" evidence="3">
    <location>
        <begin position="158"/>
        <end position="174"/>
    </location>
</feature>
<dbReference type="AlphaFoldDB" id="A0A8H6T4S4"/>
<feature type="region of interest" description="Disordered" evidence="3">
    <location>
        <begin position="132"/>
        <end position="201"/>
    </location>
</feature>
<evidence type="ECO:0000256" key="1">
    <source>
        <dbReference type="ARBA" id="ARBA00004123"/>
    </source>
</evidence>
<reference evidence="5" key="1">
    <citation type="submission" date="2020-05" db="EMBL/GenBank/DDBJ databases">
        <title>Mycena genomes resolve the evolution of fungal bioluminescence.</title>
        <authorList>
            <person name="Tsai I.J."/>
        </authorList>
    </citation>
    <scope>NUCLEOTIDE SEQUENCE</scope>
    <source>
        <strain evidence="5">110903Hualien_Pintung</strain>
    </source>
</reference>
<dbReference type="Proteomes" id="UP000613580">
    <property type="component" value="Unassembled WGS sequence"/>
</dbReference>
<evidence type="ECO:0000256" key="3">
    <source>
        <dbReference type="SAM" id="MobiDB-lite"/>
    </source>
</evidence>
<comment type="subcellular location">
    <subcellularLocation>
        <location evidence="1">Nucleus</location>
    </subcellularLocation>
</comment>
<proteinExistence type="predicted"/>
<dbReference type="OrthoDB" id="75720at2759"/>
<organism evidence="5 6">
    <name type="scientific">Mycena chlorophos</name>
    <name type="common">Agaric fungus</name>
    <name type="synonym">Agaricus chlorophos</name>
    <dbReference type="NCBI Taxonomy" id="658473"/>
    <lineage>
        <taxon>Eukaryota</taxon>
        <taxon>Fungi</taxon>
        <taxon>Dikarya</taxon>
        <taxon>Basidiomycota</taxon>
        <taxon>Agaricomycotina</taxon>
        <taxon>Agaricomycetes</taxon>
        <taxon>Agaricomycetidae</taxon>
        <taxon>Agaricales</taxon>
        <taxon>Marasmiineae</taxon>
        <taxon>Mycenaceae</taxon>
        <taxon>Mycena</taxon>
    </lineage>
</organism>
<feature type="domain" description="FAM192A/Fyv6 N-terminal" evidence="4">
    <location>
        <begin position="19"/>
        <end position="122"/>
    </location>
</feature>
<sequence length="201" mass="22107">MDKDPSIPSLNATGIGARFVSQDAIESAKARRDEQWKAAYERIGMPPPPQQVEDTDGRSLAEKLAANKIKKQEEFEERSRLANQFRALEEDEVAFLDQIREKREAAERIRNQEDGVEVQNFKAAVAARASALNNPPTAPIPKPTAAPAAAPKSAVGPTRKKGPLKGVVVKKKAKSTSDPKLEETKADEDEPESKRRRISEA</sequence>
<dbReference type="GO" id="GO:0005634">
    <property type="term" value="C:nucleus"/>
    <property type="evidence" value="ECO:0007669"/>
    <property type="project" value="UniProtKB-SubCell"/>
</dbReference>
<dbReference type="EMBL" id="JACAZE010000007">
    <property type="protein sequence ID" value="KAF7311001.1"/>
    <property type="molecule type" value="Genomic_DNA"/>
</dbReference>
<evidence type="ECO:0000259" key="4">
    <source>
        <dbReference type="Pfam" id="PF10187"/>
    </source>
</evidence>
<dbReference type="InterPro" id="IPR039845">
    <property type="entry name" value="FAM192A"/>
</dbReference>
<name>A0A8H6T4S4_MYCCL</name>
<dbReference type="PANTHER" id="PTHR13495:SF0">
    <property type="entry name" value="PSME3-INTERACTING PROTEIN"/>
    <property type="match status" value="1"/>
</dbReference>
<dbReference type="Pfam" id="PF10187">
    <property type="entry name" value="FAM192A_Fyv6_N"/>
    <property type="match status" value="1"/>
</dbReference>
<dbReference type="InterPro" id="IPR019331">
    <property type="entry name" value="FAM192A/Fyv6_N"/>
</dbReference>
<accession>A0A8H6T4S4</accession>
<comment type="caution">
    <text evidence="5">The sequence shown here is derived from an EMBL/GenBank/DDBJ whole genome shotgun (WGS) entry which is preliminary data.</text>
</comment>
<keyword evidence="2" id="KW-0539">Nucleus</keyword>
<protein>
    <submittedName>
        <fullName evidence="5">Nefa-Nip30-N domain-containing protein</fullName>
    </submittedName>
</protein>